<dbReference type="Proteomes" id="UP001198571">
    <property type="component" value="Unassembled WGS sequence"/>
</dbReference>
<dbReference type="Pfam" id="PF01370">
    <property type="entry name" value="Epimerase"/>
    <property type="match status" value="1"/>
</dbReference>
<comment type="caution">
    <text evidence="3">The sequence shown here is derived from an EMBL/GenBank/DDBJ whole genome shotgun (WGS) entry which is preliminary data.</text>
</comment>
<evidence type="ECO:0000313" key="4">
    <source>
        <dbReference type="Proteomes" id="UP001198571"/>
    </source>
</evidence>
<name>A0ABS8CMV5_9RHOB</name>
<proteinExistence type="predicted"/>
<keyword evidence="1" id="KW-0520">NAD</keyword>
<accession>A0ABS8CMV5</accession>
<dbReference type="SUPFAM" id="SSF51735">
    <property type="entry name" value="NAD(P)-binding Rossmann-fold domains"/>
    <property type="match status" value="1"/>
</dbReference>
<protein>
    <submittedName>
        <fullName evidence="3">GDP-mannose 4,6-dehydratase</fullName>
    </submittedName>
</protein>
<dbReference type="EMBL" id="JACDXX010000010">
    <property type="protein sequence ID" value="MCB5410725.1"/>
    <property type="molecule type" value="Genomic_DNA"/>
</dbReference>
<organism evidence="3 4">
    <name type="scientific">Pseudogemmobacter faecipullorum</name>
    <dbReference type="NCBI Taxonomy" id="2755041"/>
    <lineage>
        <taxon>Bacteria</taxon>
        <taxon>Pseudomonadati</taxon>
        <taxon>Pseudomonadota</taxon>
        <taxon>Alphaproteobacteria</taxon>
        <taxon>Rhodobacterales</taxon>
        <taxon>Paracoccaceae</taxon>
        <taxon>Pseudogemmobacter</taxon>
    </lineage>
</organism>
<evidence type="ECO:0000259" key="2">
    <source>
        <dbReference type="Pfam" id="PF01370"/>
    </source>
</evidence>
<gene>
    <name evidence="3" type="ORF">H0485_12045</name>
</gene>
<evidence type="ECO:0000313" key="3">
    <source>
        <dbReference type="EMBL" id="MCB5410725.1"/>
    </source>
</evidence>
<feature type="domain" description="NAD-dependent epimerase/dehydratase" evidence="2">
    <location>
        <begin position="4"/>
        <end position="235"/>
    </location>
</feature>
<dbReference type="InterPro" id="IPR036291">
    <property type="entry name" value="NAD(P)-bd_dom_sf"/>
</dbReference>
<dbReference type="PRINTS" id="PR01713">
    <property type="entry name" value="NUCEPIMERASE"/>
</dbReference>
<sequence>MPRALITGAAGFIGFHLCQRLLAEGWQVLGLDNLSDYYDVTLKQHRLAILEQDPGFAMITDSLETPGLLRGLFARHRPEVVVHLAAQAGVRYSIDNPRAYLDSNITGTFELLEAARAFPPGHLLLASTSSVFGANHRMPYAETDKADHQMSFYAATKKAGEAMAHSYAHLYDLPVTMFRFFTVYGPWGRPDMAPYKFTRAILQGQPIDVYNHGDMKRDFTCITDLAEAIRRLIDAVPRRPGPSGPPAGDSLSPVAPWRVVNIGNAAPVQLSDFIAAIEAATGKKAIRNLMPMQPGDVPATWADTRLLQQLTGFQPATDIRTGVQAFVAWYRDYYQQ</sequence>
<reference evidence="3 4" key="1">
    <citation type="submission" date="2020-07" db="EMBL/GenBank/DDBJ databases">
        <title>Pseudogemmobacter sp. nov., isolated from poultry manure in Taiwan.</title>
        <authorList>
            <person name="Lin S.-Y."/>
            <person name="Tang Y.-S."/>
            <person name="Young C.-C."/>
        </authorList>
    </citation>
    <scope>NUCLEOTIDE SEQUENCE [LARGE SCALE GENOMIC DNA]</scope>
    <source>
        <strain evidence="3 4">CC-YST710</strain>
    </source>
</reference>
<dbReference type="PANTHER" id="PTHR43574">
    <property type="entry name" value="EPIMERASE-RELATED"/>
    <property type="match status" value="1"/>
</dbReference>
<dbReference type="Gene3D" id="3.40.50.720">
    <property type="entry name" value="NAD(P)-binding Rossmann-like Domain"/>
    <property type="match status" value="1"/>
</dbReference>
<dbReference type="InterPro" id="IPR001509">
    <property type="entry name" value="Epimerase_deHydtase"/>
</dbReference>
<evidence type="ECO:0000256" key="1">
    <source>
        <dbReference type="ARBA" id="ARBA00023027"/>
    </source>
</evidence>
<keyword evidence="4" id="KW-1185">Reference proteome</keyword>
<dbReference type="RefSeq" id="WP_226935874.1">
    <property type="nucleotide sequence ID" value="NZ_JACDXX010000010.1"/>
</dbReference>